<dbReference type="PANTHER" id="PTHR43669">
    <property type="entry name" value="5-KETO-D-GLUCONATE 5-REDUCTASE"/>
    <property type="match status" value="1"/>
</dbReference>
<keyword evidence="2 4" id="KW-0560">Oxidoreductase</keyword>
<dbReference type="RefSeq" id="WP_310456412.1">
    <property type="nucleotide sequence ID" value="NZ_JAVKPH010000005.1"/>
</dbReference>
<dbReference type="InterPro" id="IPR002347">
    <property type="entry name" value="SDR_fam"/>
</dbReference>
<gene>
    <name evidence="4" type="ORF">RGD00_06090</name>
</gene>
<dbReference type="InterPro" id="IPR036291">
    <property type="entry name" value="NAD(P)-bd_dom_sf"/>
</dbReference>
<dbReference type="EC" id="1.-.-.-" evidence="4"/>
<comment type="similarity">
    <text evidence="1 3">Belongs to the short-chain dehydrogenases/reductases (SDR) family.</text>
</comment>
<dbReference type="CDD" id="cd05233">
    <property type="entry name" value="SDR_c"/>
    <property type="match status" value="1"/>
</dbReference>
<organism evidence="4 5">
    <name type="scientific">Ruixingdingia sedimenti</name>
    <dbReference type="NCBI Taxonomy" id="3073604"/>
    <lineage>
        <taxon>Bacteria</taxon>
        <taxon>Pseudomonadati</taxon>
        <taxon>Pseudomonadota</taxon>
        <taxon>Alphaproteobacteria</taxon>
        <taxon>Rhodobacterales</taxon>
        <taxon>Paracoccaceae</taxon>
        <taxon>Ruixingdingia</taxon>
    </lineage>
</organism>
<evidence type="ECO:0000256" key="1">
    <source>
        <dbReference type="ARBA" id="ARBA00006484"/>
    </source>
</evidence>
<name>A0ABU1F5M1_9RHOB</name>
<dbReference type="Proteomes" id="UP001247754">
    <property type="component" value="Unassembled WGS sequence"/>
</dbReference>
<comment type="caution">
    <text evidence="4">The sequence shown here is derived from an EMBL/GenBank/DDBJ whole genome shotgun (WGS) entry which is preliminary data.</text>
</comment>
<dbReference type="PRINTS" id="PR00080">
    <property type="entry name" value="SDRFAMILY"/>
</dbReference>
<sequence>MTTSPDNGIAIVTGAGGGLGRALAVELMARGMAVAGVGRDAAALAQTAGQGGGRFVALVADVADPAAVEAAFARLDAGGLVPRILINNAAVYDHADFLTAPPAYLDHAMAVNFGGTVTCTRAALQRMVQAGGRGRIVNVATFADLAPLPGSMAYSVSKGAARIFTRALVADIGDRLPDIVVNDWIPGALATRMGIAEGIAPETAARWGAALALWHDRSLQGVTFERDREVIASRSLKRRIKDRLLFKPAPVARRLA</sequence>
<dbReference type="Gene3D" id="3.40.50.720">
    <property type="entry name" value="NAD(P)-binding Rossmann-like Domain"/>
    <property type="match status" value="1"/>
</dbReference>
<dbReference type="SUPFAM" id="SSF51735">
    <property type="entry name" value="NAD(P)-binding Rossmann-fold domains"/>
    <property type="match status" value="1"/>
</dbReference>
<accession>A0ABU1F5M1</accession>
<dbReference type="PRINTS" id="PR00081">
    <property type="entry name" value="GDHRDH"/>
</dbReference>
<dbReference type="GO" id="GO:0016491">
    <property type="term" value="F:oxidoreductase activity"/>
    <property type="evidence" value="ECO:0007669"/>
    <property type="project" value="UniProtKB-KW"/>
</dbReference>
<protein>
    <submittedName>
        <fullName evidence="4">SDR family oxidoreductase</fullName>
        <ecNumber evidence="4">1.-.-.-</ecNumber>
    </submittedName>
</protein>
<dbReference type="EMBL" id="JAVKPH010000005">
    <property type="protein sequence ID" value="MDR5652162.1"/>
    <property type="molecule type" value="Genomic_DNA"/>
</dbReference>
<reference evidence="4 5" key="1">
    <citation type="submission" date="2023-09" db="EMBL/GenBank/DDBJ databases">
        <title>Xinfangfangia sedmenti sp. nov., isolated the sedment.</title>
        <authorList>
            <person name="Xu L."/>
        </authorList>
    </citation>
    <scope>NUCLEOTIDE SEQUENCE [LARGE SCALE GENOMIC DNA]</scope>
    <source>
        <strain evidence="4 5">LG-4</strain>
    </source>
</reference>
<keyword evidence="5" id="KW-1185">Reference proteome</keyword>
<evidence type="ECO:0000313" key="5">
    <source>
        <dbReference type="Proteomes" id="UP001247754"/>
    </source>
</evidence>
<evidence type="ECO:0000256" key="2">
    <source>
        <dbReference type="ARBA" id="ARBA00023002"/>
    </source>
</evidence>
<dbReference type="Pfam" id="PF00106">
    <property type="entry name" value="adh_short"/>
    <property type="match status" value="1"/>
</dbReference>
<dbReference type="PANTHER" id="PTHR43669:SF3">
    <property type="entry name" value="ALCOHOL DEHYDROGENASE, PUTATIVE (AFU_ORTHOLOGUE AFUA_3G03445)-RELATED"/>
    <property type="match status" value="1"/>
</dbReference>
<evidence type="ECO:0000256" key="3">
    <source>
        <dbReference type="RuleBase" id="RU000363"/>
    </source>
</evidence>
<proteinExistence type="inferred from homology"/>
<evidence type="ECO:0000313" key="4">
    <source>
        <dbReference type="EMBL" id="MDR5652162.1"/>
    </source>
</evidence>